<keyword evidence="8" id="KW-0136">Cellulose degradation</keyword>
<comment type="catalytic activity">
    <reaction evidence="1">
        <text>Endohydrolysis of (1-&gt;3)- or (1-&gt;4)-linkages in beta-D-glucans when the glucose residue whose reducing group is involved in the linkage to be hydrolyzed is itself substituted at C-3.</text>
        <dbReference type="EC" id="3.2.1.6"/>
    </reaction>
</comment>
<feature type="chain" id="PRO_5018620732" description="endo-1,3(4)-beta-glucanase" evidence="13">
    <location>
        <begin position="22"/>
        <end position="358"/>
    </location>
</feature>
<feature type="domain" description="GH16" evidence="14">
    <location>
        <begin position="27"/>
        <end position="287"/>
    </location>
</feature>
<evidence type="ECO:0000256" key="13">
    <source>
        <dbReference type="SAM" id="SignalP"/>
    </source>
</evidence>
<sequence length="358" mass="37425">MHVWSTLLPILGLGLSGTGMAAYVLEDDYGTSSFFDKFSFFTGSDPTSGFVSYVDQTTAQNAGLISAGSTVYMGVDHTNIASSPGRQSVRISSTNSYTHGLVILDLAHMPGGICGTWPAFWMLGPDWPTNGEIDIIEGINTQSTNQMTLHTTDGCTIANGGFTGTLLTSNCYSYAAGQAENAGCGIAATSSQTYGSGFNSAGGGVYATEWTSAGISIWFFPRGSIPSDISAGTPNPAGWGTPVAKFAAGSCDFDAHFSEMQIADIMEKVFDTTFCGAWAGAVWGSGSCASIDSSCEDYVANNPSAFAGAYWEINSLKVYQDSANAAAVNVNLSVNLNATEHLQAHAHMRHAGRRGRGS</sequence>
<evidence type="ECO:0000256" key="10">
    <source>
        <dbReference type="ARBA" id="ARBA00023288"/>
    </source>
</evidence>
<dbReference type="InterPro" id="IPR050546">
    <property type="entry name" value="Glycosyl_Hydrlase_16"/>
</dbReference>
<keyword evidence="7" id="KW-0378">Hydrolase</keyword>
<proteinExistence type="inferred from homology"/>
<dbReference type="Proteomes" id="UP000215289">
    <property type="component" value="Unassembled WGS sequence"/>
</dbReference>
<dbReference type="SUPFAM" id="SSF49899">
    <property type="entry name" value="Concanavalin A-like lectins/glucanases"/>
    <property type="match status" value="1"/>
</dbReference>
<dbReference type="AlphaFoldDB" id="A0A3R7F0Q3"/>
<keyword evidence="8" id="KW-0624">Polysaccharide degradation</keyword>
<feature type="signal peptide" evidence="13">
    <location>
        <begin position="1"/>
        <end position="21"/>
    </location>
</feature>
<comment type="subcellular location">
    <subcellularLocation>
        <location evidence="2">Cell membrane</location>
        <topology evidence="2">Lipid-anchor</topology>
        <topology evidence="2">GPI-anchor</topology>
    </subcellularLocation>
</comment>
<dbReference type="EMBL" id="NIDN02000398">
    <property type="protein sequence ID" value="RLL93099.1"/>
    <property type="molecule type" value="Genomic_DNA"/>
</dbReference>
<keyword evidence="11" id="KW-0326">Glycosidase</keyword>
<evidence type="ECO:0000256" key="6">
    <source>
        <dbReference type="ARBA" id="ARBA00022622"/>
    </source>
</evidence>
<evidence type="ECO:0000313" key="16">
    <source>
        <dbReference type="Proteomes" id="UP000215289"/>
    </source>
</evidence>
<evidence type="ECO:0000259" key="14">
    <source>
        <dbReference type="PROSITE" id="PS51762"/>
    </source>
</evidence>
<keyword evidence="9" id="KW-0472">Membrane</keyword>
<reference evidence="15 16" key="1">
    <citation type="submission" date="2018-08" db="EMBL/GenBank/DDBJ databases">
        <title>Draft genome sequences of two Aspergillus turcosus clinical strains isolated from bronchoalveolar lavage fluid: one azole-susceptible and the other azole-resistant.</title>
        <authorList>
            <person name="Parent-Michaud M."/>
            <person name="Dufresne P.J."/>
            <person name="Fournier E."/>
            <person name="Martineau C."/>
            <person name="Moreira S."/>
            <person name="Perkins V."/>
            <person name="De Repentigny L."/>
            <person name="Dufresne S.F."/>
        </authorList>
    </citation>
    <scope>NUCLEOTIDE SEQUENCE [LARGE SCALE GENOMIC DNA]</scope>
    <source>
        <strain evidence="15">HMR AF 1038</strain>
    </source>
</reference>
<keyword evidence="16" id="KW-1185">Reference proteome</keyword>
<comment type="function">
    <text evidence="12">Mixed-linked glucanase involved in the degradation of complex natural cellulosic substrates.</text>
</comment>
<evidence type="ECO:0000256" key="12">
    <source>
        <dbReference type="ARBA" id="ARBA00057650"/>
    </source>
</evidence>
<comment type="similarity">
    <text evidence="3">Belongs to the glycosyl hydrolase 16 family.</text>
</comment>
<dbReference type="Gene3D" id="2.60.120.200">
    <property type="match status" value="1"/>
</dbReference>
<evidence type="ECO:0000256" key="7">
    <source>
        <dbReference type="ARBA" id="ARBA00022801"/>
    </source>
</evidence>
<dbReference type="FunFam" id="2.60.120.200:FF:000114">
    <property type="entry name" value="Probable endo-1,3(4)-beta-glucanase NFIA_089530"/>
    <property type="match status" value="1"/>
</dbReference>
<comment type="caution">
    <text evidence="15">The sequence shown here is derived from an EMBL/GenBank/DDBJ whole genome shotgun (WGS) entry which is preliminary data.</text>
</comment>
<evidence type="ECO:0000256" key="2">
    <source>
        <dbReference type="ARBA" id="ARBA00004609"/>
    </source>
</evidence>
<evidence type="ECO:0000256" key="4">
    <source>
        <dbReference type="ARBA" id="ARBA00012599"/>
    </source>
</evidence>
<keyword evidence="6" id="KW-0336">GPI-anchor</keyword>
<evidence type="ECO:0000256" key="8">
    <source>
        <dbReference type="ARBA" id="ARBA00023001"/>
    </source>
</evidence>
<dbReference type="Pfam" id="PF26113">
    <property type="entry name" value="GH16_XgeA"/>
    <property type="match status" value="1"/>
</dbReference>
<keyword evidence="5" id="KW-1003">Cell membrane</keyword>
<keyword evidence="10" id="KW-0449">Lipoprotein</keyword>
<dbReference type="InterPro" id="IPR000757">
    <property type="entry name" value="Beta-glucanase-like"/>
</dbReference>
<keyword evidence="6" id="KW-0325">Glycoprotein</keyword>
<dbReference type="PANTHER" id="PTHR10963:SF24">
    <property type="entry name" value="GLYCOSIDASE C21B10.07-RELATED"/>
    <property type="match status" value="1"/>
</dbReference>
<dbReference type="PROSITE" id="PS51762">
    <property type="entry name" value="GH16_2"/>
    <property type="match status" value="1"/>
</dbReference>
<evidence type="ECO:0000256" key="9">
    <source>
        <dbReference type="ARBA" id="ARBA00023136"/>
    </source>
</evidence>
<dbReference type="EC" id="3.2.1.6" evidence="4"/>
<evidence type="ECO:0000256" key="3">
    <source>
        <dbReference type="ARBA" id="ARBA00006865"/>
    </source>
</evidence>
<name>A0A3R7F0Q3_9EURO</name>
<dbReference type="GO" id="GO:0030245">
    <property type="term" value="P:cellulose catabolic process"/>
    <property type="evidence" value="ECO:0007669"/>
    <property type="project" value="UniProtKB-KW"/>
</dbReference>
<keyword evidence="8" id="KW-0119">Carbohydrate metabolism</keyword>
<dbReference type="PANTHER" id="PTHR10963">
    <property type="entry name" value="GLYCOSYL HYDROLASE-RELATED"/>
    <property type="match status" value="1"/>
</dbReference>
<dbReference type="GO" id="GO:0098552">
    <property type="term" value="C:side of membrane"/>
    <property type="evidence" value="ECO:0007669"/>
    <property type="project" value="UniProtKB-KW"/>
</dbReference>
<accession>A0A3R7F0Q3</accession>
<protein>
    <recommendedName>
        <fullName evidence="4">endo-1,3(4)-beta-glucanase</fullName>
        <ecNumber evidence="4">3.2.1.6</ecNumber>
    </recommendedName>
</protein>
<evidence type="ECO:0000256" key="1">
    <source>
        <dbReference type="ARBA" id="ARBA00000124"/>
    </source>
</evidence>
<dbReference type="STRING" id="1245748.A0A3R7F0Q3"/>
<evidence type="ECO:0000256" key="11">
    <source>
        <dbReference type="ARBA" id="ARBA00023295"/>
    </source>
</evidence>
<dbReference type="GO" id="GO:0052861">
    <property type="term" value="F:endo-1,3(4)-beta-glucanase activity"/>
    <property type="evidence" value="ECO:0007669"/>
    <property type="project" value="UniProtKB-EC"/>
</dbReference>
<organism evidence="15 16">
    <name type="scientific">Aspergillus turcosus</name>
    <dbReference type="NCBI Taxonomy" id="1245748"/>
    <lineage>
        <taxon>Eukaryota</taxon>
        <taxon>Fungi</taxon>
        <taxon>Dikarya</taxon>
        <taxon>Ascomycota</taxon>
        <taxon>Pezizomycotina</taxon>
        <taxon>Eurotiomycetes</taxon>
        <taxon>Eurotiomycetidae</taxon>
        <taxon>Eurotiales</taxon>
        <taxon>Aspergillaceae</taxon>
        <taxon>Aspergillus</taxon>
        <taxon>Aspergillus subgen. Fumigati</taxon>
    </lineage>
</organism>
<evidence type="ECO:0000256" key="5">
    <source>
        <dbReference type="ARBA" id="ARBA00022475"/>
    </source>
</evidence>
<dbReference type="GO" id="GO:0005886">
    <property type="term" value="C:plasma membrane"/>
    <property type="evidence" value="ECO:0007669"/>
    <property type="project" value="UniProtKB-SubCell"/>
</dbReference>
<dbReference type="InterPro" id="IPR013320">
    <property type="entry name" value="ConA-like_dom_sf"/>
</dbReference>
<evidence type="ECO:0000313" key="15">
    <source>
        <dbReference type="EMBL" id="RLL93099.1"/>
    </source>
</evidence>
<dbReference type="CDD" id="cd02181">
    <property type="entry name" value="GH16_fungal_Lam16A_glucanase"/>
    <property type="match status" value="1"/>
</dbReference>
<gene>
    <name evidence="15" type="ORF">CFD26_101158</name>
</gene>
<dbReference type="OrthoDB" id="192832at2759"/>
<keyword evidence="13" id="KW-0732">Signal</keyword>